<evidence type="ECO:0000313" key="3">
    <source>
        <dbReference type="Proteomes" id="UP001372338"/>
    </source>
</evidence>
<name>A0AAN9HR72_CROPI</name>
<keyword evidence="3" id="KW-1185">Reference proteome</keyword>
<evidence type="ECO:0000256" key="1">
    <source>
        <dbReference type="SAM" id="MobiDB-lite"/>
    </source>
</evidence>
<feature type="region of interest" description="Disordered" evidence="1">
    <location>
        <begin position="55"/>
        <end position="75"/>
    </location>
</feature>
<dbReference type="Proteomes" id="UP001372338">
    <property type="component" value="Unassembled WGS sequence"/>
</dbReference>
<gene>
    <name evidence="2" type="ORF">RIF29_41011</name>
</gene>
<proteinExistence type="predicted"/>
<comment type="caution">
    <text evidence="2">The sequence shown here is derived from an EMBL/GenBank/DDBJ whole genome shotgun (WGS) entry which is preliminary data.</text>
</comment>
<accession>A0AAN9HR72</accession>
<sequence>MVNYQHFVLEKKKIKICEVVCCCIELAINCIPLIFLLKGSLEYICISHLSAGVTNKHTPQSQNPTASASLSFSDS</sequence>
<dbReference type="AlphaFoldDB" id="A0AAN9HR72"/>
<reference evidence="2 3" key="1">
    <citation type="submission" date="2024-01" db="EMBL/GenBank/DDBJ databases">
        <title>The genomes of 5 underutilized Papilionoideae crops provide insights into root nodulation and disease resistanc.</title>
        <authorList>
            <person name="Yuan L."/>
        </authorList>
    </citation>
    <scope>NUCLEOTIDE SEQUENCE [LARGE SCALE GENOMIC DNA]</scope>
    <source>
        <strain evidence="2">ZHUSHIDOU_FW_LH</strain>
        <tissue evidence="2">Leaf</tissue>
    </source>
</reference>
<organism evidence="2 3">
    <name type="scientific">Crotalaria pallida</name>
    <name type="common">Smooth rattlebox</name>
    <name type="synonym">Crotalaria striata</name>
    <dbReference type="NCBI Taxonomy" id="3830"/>
    <lineage>
        <taxon>Eukaryota</taxon>
        <taxon>Viridiplantae</taxon>
        <taxon>Streptophyta</taxon>
        <taxon>Embryophyta</taxon>
        <taxon>Tracheophyta</taxon>
        <taxon>Spermatophyta</taxon>
        <taxon>Magnoliopsida</taxon>
        <taxon>eudicotyledons</taxon>
        <taxon>Gunneridae</taxon>
        <taxon>Pentapetalae</taxon>
        <taxon>rosids</taxon>
        <taxon>fabids</taxon>
        <taxon>Fabales</taxon>
        <taxon>Fabaceae</taxon>
        <taxon>Papilionoideae</taxon>
        <taxon>50 kb inversion clade</taxon>
        <taxon>genistoids sensu lato</taxon>
        <taxon>core genistoids</taxon>
        <taxon>Crotalarieae</taxon>
        <taxon>Crotalaria</taxon>
    </lineage>
</organism>
<dbReference type="EMBL" id="JAYWIO010000008">
    <property type="protein sequence ID" value="KAK7246151.1"/>
    <property type="molecule type" value="Genomic_DNA"/>
</dbReference>
<evidence type="ECO:0000313" key="2">
    <source>
        <dbReference type="EMBL" id="KAK7246151.1"/>
    </source>
</evidence>
<protein>
    <submittedName>
        <fullName evidence="2">Uncharacterized protein</fullName>
    </submittedName>
</protein>